<keyword evidence="5" id="KW-1185">Reference proteome</keyword>
<dbReference type="AlphaFoldDB" id="A0A2W7C2N1"/>
<gene>
    <name evidence="4" type="ORF">B5V02_17780</name>
</gene>
<dbReference type="Gene3D" id="2.60.40.2230">
    <property type="entry name" value="Uncharacterised protein YcnI-like PF07987, DUF1775"/>
    <property type="match status" value="1"/>
</dbReference>
<dbReference type="CDD" id="cd08545">
    <property type="entry name" value="YcnI_like"/>
    <property type="match status" value="1"/>
</dbReference>
<dbReference type="Pfam" id="PF07987">
    <property type="entry name" value="DUF1775"/>
    <property type="match status" value="1"/>
</dbReference>
<feature type="chain" id="PRO_5016034767" description="YncI copper-binding domain-containing protein" evidence="2">
    <location>
        <begin position="26"/>
        <end position="173"/>
    </location>
</feature>
<feature type="domain" description="YncI copper-binding" evidence="3">
    <location>
        <begin position="26"/>
        <end position="171"/>
    </location>
</feature>
<reference evidence="5" key="1">
    <citation type="submission" date="2017-03" db="EMBL/GenBank/DDBJ databases">
        <authorList>
            <person name="Safronova V.I."/>
            <person name="Sazanova A.L."/>
            <person name="Chirak E.R."/>
        </authorList>
    </citation>
    <scope>NUCLEOTIDE SEQUENCE [LARGE SCALE GENOMIC DNA]</scope>
    <source>
        <strain evidence="5">Ach-343</strain>
    </source>
</reference>
<evidence type="ECO:0000259" key="3">
    <source>
        <dbReference type="Pfam" id="PF07987"/>
    </source>
</evidence>
<name>A0A2W7C2N1_9HYPH</name>
<protein>
    <recommendedName>
        <fullName evidence="3">YncI copper-binding domain-containing protein</fullName>
    </recommendedName>
</protein>
<dbReference type="Proteomes" id="UP000248616">
    <property type="component" value="Unassembled WGS sequence"/>
</dbReference>
<evidence type="ECO:0000256" key="2">
    <source>
        <dbReference type="SAM" id="SignalP"/>
    </source>
</evidence>
<evidence type="ECO:0000313" key="5">
    <source>
        <dbReference type="Proteomes" id="UP000248616"/>
    </source>
</evidence>
<keyword evidence="2" id="KW-0732">Signal</keyword>
<feature type="signal peptide" evidence="2">
    <location>
        <begin position="1"/>
        <end position="25"/>
    </location>
</feature>
<evidence type="ECO:0000313" key="4">
    <source>
        <dbReference type="EMBL" id="PZV37197.1"/>
    </source>
</evidence>
<dbReference type="EMBL" id="MZXV01000034">
    <property type="protein sequence ID" value="PZV37197.1"/>
    <property type="molecule type" value="Genomic_DNA"/>
</dbReference>
<accession>A0A2W7C2N1</accession>
<feature type="region of interest" description="Disordered" evidence="1">
    <location>
        <begin position="153"/>
        <end position="173"/>
    </location>
</feature>
<organism evidence="4 5">
    <name type="scientific">Mesorhizobium kowhaii</name>
    <dbReference type="NCBI Taxonomy" id="1300272"/>
    <lineage>
        <taxon>Bacteria</taxon>
        <taxon>Pseudomonadati</taxon>
        <taxon>Pseudomonadota</taxon>
        <taxon>Alphaproteobacteria</taxon>
        <taxon>Hyphomicrobiales</taxon>
        <taxon>Phyllobacteriaceae</taxon>
        <taxon>Mesorhizobium</taxon>
    </lineage>
</organism>
<dbReference type="InterPro" id="IPR038507">
    <property type="entry name" value="YcnI-like_sf"/>
</dbReference>
<dbReference type="InterPro" id="IPR012533">
    <property type="entry name" value="YcnI-copper_dom"/>
</dbReference>
<proteinExistence type="predicted"/>
<comment type="caution">
    <text evidence="4">The sequence shown here is derived from an EMBL/GenBank/DDBJ whole genome shotgun (WGS) entry which is preliminary data.</text>
</comment>
<dbReference type="OrthoDB" id="9796962at2"/>
<evidence type="ECO:0000256" key="1">
    <source>
        <dbReference type="SAM" id="MobiDB-lite"/>
    </source>
</evidence>
<sequence>MKKLNRGLRAVLAAAAFAISLPASAHITFENKEVEAGRLVKFVLRIPHGCAGSATTAIRIAIPDALSGVTPEAKPGWTLSAATADATPVHVAAASNGTGGLQAKEIGWTGGRLENSHHDEFIFSATVSARAGTIYVPVVQECEKGVERWIEIPSNGGSSEDLKHPAPSVRVQP</sequence>
<dbReference type="RefSeq" id="WP_111545511.1">
    <property type="nucleotide sequence ID" value="NZ_MZXV01000034.1"/>
</dbReference>